<dbReference type="InterPro" id="IPR023509">
    <property type="entry name" value="DTD-like_sf"/>
</dbReference>
<dbReference type="OrthoDB" id="275783at2759"/>
<evidence type="ECO:0000256" key="2">
    <source>
        <dbReference type="ARBA" id="ARBA00013056"/>
    </source>
</evidence>
<comment type="subcellular location">
    <subcellularLocation>
        <location evidence="5">Cytoplasm</location>
    </subcellularLocation>
</comment>
<dbReference type="Proteomes" id="UP001151699">
    <property type="component" value="Chromosome C"/>
</dbReference>
<accession>A0A9Q0MRV1</accession>
<dbReference type="GO" id="GO:0000049">
    <property type="term" value="F:tRNA binding"/>
    <property type="evidence" value="ECO:0007669"/>
    <property type="project" value="UniProtKB-KW"/>
</dbReference>
<organism evidence="7 8">
    <name type="scientific">Pseudolycoriella hygida</name>
    <dbReference type="NCBI Taxonomy" id="35572"/>
    <lineage>
        <taxon>Eukaryota</taxon>
        <taxon>Metazoa</taxon>
        <taxon>Ecdysozoa</taxon>
        <taxon>Arthropoda</taxon>
        <taxon>Hexapoda</taxon>
        <taxon>Insecta</taxon>
        <taxon>Pterygota</taxon>
        <taxon>Neoptera</taxon>
        <taxon>Endopterygota</taxon>
        <taxon>Diptera</taxon>
        <taxon>Nematocera</taxon>
        <taxon>Sciaroidea</taxon>
        <taxon>Sciaridae</taxon>
        <taxon>Pseudolycoriella</taxon>
    </lineage>
</organism>
<comment type="similarity">
    <text evidence="1 5">Belongs to the DTD family.</text>
</comment>
<name>A0A9Q0MRV1_9DIPT</name>
<evidence type="ECO:0000256" key="1">
    <source>
        <dbReference type="ARBA" id="ARBA00009673"/>
    </source>
</evidence>
<reference evidence="7" key="1">
    <citation type="submission" date="2022-07" db="EMBL/GenBank/DDBJ databases">
        <authorList>
            <person name="Trinca V."/>
            <person name="Uliana J.V.C."/>
            <person name="Torres T.T."/>
            <person name="Ward R.J."/>
            <person name="Monesi N."/>
        </authorList>
    </citation>
    <scope>NUCLEOTIDE SEQUENCE</scope>
    <source>
        <strain evidence="7">HSMRA1968</strain>
        <tissue evidence="7">Whole embryos</tissue>
    </source>
</reference>
<dbReference type="FunFam" id="3.50.80.10:FF:000001">
    <property type="entry name" value="D-aminoacyl-tRNA deacylase"/>
    <property type="match status" value="1"/>
</dbReference>
<keyword evidence="5" id="KW-0378">Hydrolase</keyword>
<evidence type="ECO:0000256" key="5">
    <source>
        <dbReference type="RuleBase" id="RU003470"/>
    </source>
</evidence>
<dbReference type="NCBIfam" id="TIGR00256">
    <property type="entry name" value="D-aminoacyl-tRNA deacylase"/>
    <property type="match status" value="1"/>
</dbReference>
<dbReference type="Pfam" id="PF02580">
    <property type="entry name" value="Tyr_Deacylase"/>
    <property type="match status" value="1"/>
</dbReference>
<dbReference type="GO" id="GO:0051500">
    <property type="term" value="F:D-tyrosyl-tRNA(Tyr) deacylase activity"/>
    <property type="evidence" value="ECO:0007669"/>
    <property type="project" value="TreeGrafter"/>
</dbReference>
<dbReference type="CDD" id="cd00563">
    <property type="entry name" value="Dtyr_deacylase"/>
    <property type="match status" value="1"/>
</dbReference>
<dbReference type="EC" id="3.1.1.96" evidence="2 5"/>
<dbReference type="PANTHER" id="PTHR10472">
    <property type="entry name" value="D-TYROSYL-TRNA TYR DEACYLASE"/>
    <property type="match status" value="1"/>
</dbReference>
<comment type="catalytic activity">
    <reaction evidence="3">
        <text>glycyl-tRNA(Ala) + H2O = tRNA(Ala) + glycine + H(+)</text>
        <dbReference type="Rhea" id="RHEA:53744"/>
        <dbReference type="Rhea" id="RHEA-COMP:9657"/>
        <dbReference type="Rhea" id="RHEA-COMP:13640"/>
        <dbReference type="ChEBI" id="CHEBI:15377"/>
        <dbReference type="ChEBI" id="CHEBI:15378"/>
        <dbReference type="ChEBI" id="CHEBI:57305"/>
        <dbReference type="ChEBI" id="CHEBI:78442"/>
        <dbReference type="ChEBI" id="CHEBI:78522"/>
        <dbReference type="EC" id="3.1.1.96"/>
    </reaction>
</comment>
<feature type="region of interest" description="Disordered" evidence="6">
    <location>
        <begin position="148"/>
        <end position="167"/>
    </location>
</feature>
<keyword evidence="5" id="KW-0694">RNA-binding</keyword>
<dbReference type="InterPro" id="IPR003732">
    <property type="entry name" value="Daa-tRNA_deacyls_DTD"/>
</dbReference>
<keyword evidence="8" id="KW-1185">Reference proteome</keyword>
<dbReference type="PANTHER" id="PTHR10472:SF5">
    <property type="entry name" value="D-AMINOACYL-TRNA DEACYLASE 1"/>
    <property type="match status" value="1"/>
</dbReference>
<sequence>MKALIQRVTSAKVTVGDELISIIGRGCCVLIGISQNDTLKDVEYIRARKLLSIRLFDDDVGKRWQHSVKDKNFELLCISQFTLYNRLKGNKPDFHLAMQGTEAFNLYNTLLNKLREQYSEDKIKDGVFGAMMQVHIQNDGPVTIEIESPRSSETVSSKESSTFSIQL</sequence>
<dbReference type="SUPFAM" id="SSF69500">
    <property type="entry name" value="DTD-like"/>
    <property type="match status" value="1"/>
</dbReference>
<keyword evidence="5" id="KW-0820">tRNA-binding</keyword>
<proteinExistence type="inferred from homology"/>
<gene>
    <name evidence="7" type="primary">Dtd</name>
    <name evidence="7" type="ORF">Bhyg_15440</name>
</gene>
<evidence type="ECO:0000256" key="6">
    <source>
        <dbReference type="SAM" id="MobiDB-lite"/>
    </source>
</evidence>
<feature type="compositionally biased region" description="Low complexity" evidence="6">
    <location>
        <begin position="149"/>
        <end position="167"/>
    </location>
</feature>
<evidence type="ECO:0000256" key="3">
    <source>
        <dbReference type="ARBA" id="ARBA00047676"/>
    </source>
</evidence>
<evidence type="ECO:0000313" key="7">
    <source>
        <dbReference type="EMBL" id="KAJ6636845.1"/>
    </source>
</evidence>
<dbReference type="EMBL" id="WJQU01000004">
    <property type="protein sequence ID" value="KAJ6636845.1"/>
    <property type="molecule type" value="Genomic_DNA"/>
</dbReference>
<evidence type="ECO:0000256" key="4">
    <source>
        <dbReference type="ARBA" id="ARBA00048018"/>
    </source>
</evidence>
<keyword evidence="5" id="KW-0963">Cytoplasm</keyword>
<dbReference type="AlphaFoldDB" id="A0A9Q0MRV1"/>
<comment type="caution">
    <text evidence="7">The sequence shown here is derived from an EMBL/GenBank/DDBJ whole genome shotgun (WGS) entry which is preliminary data.</text>
</comment>
<dbReference type="GO" id="GO:0005737">
    <property type="term" value="C:cytoplasm"/>
    <property type="evidence" value="ECO:0007669"/>
    <property type="project" value="UniProtKB-SubCell"/>
</dbReference>
<protein>
    <recommendedName>
        <fullName evidence="2 5">D-aminoacyl-tRNA deacylase</fullName>
        <ecNumber evidence="2 5">3.1.1.96</ecNumber>
    </recommendedName>
</protein>
<evidence type="ECO:0000313" key="8">
    <source>
        <dbReference type="Proteomes" id="UP001151699"/>
    </source>
</evidence>
<dbReference type="Gene3D" id="3.50.80.10">
    <property type="entry name" value="D-tyrosyl-tRNA(Tyr) deacylase"/>
    <property type="match status" value="1"/>
</dbReference>
<comment type="catalytic activity">
    <reaction evidence="4">
        <text>a D-aminoacyl-tRNA + H2O = a tRNA + a D-alpha-amino acid + H(+)</text>
        <dbReference type="Rhea" id="RHEA:13953"/>
        <dbReference type="Rhea" id="RHEA-COMP:10123"/>
        <dbReference type="Rhea" id="RHEA-COMP:10124"/>
        <dbReference type="ChEBI" id="CHEBI:15377"/>
        <dbReference type="ChEBI" id="CHEBI:15378"/>
        <dbReference type="ChEBI" id="CHEBI:59871"/>
        <dbReference type="ChEBI" id="CHEBI:78442"/>
        <dbReference type="ChEBI" id="CHEBI:79333"/>
        <dbReference type="EC" id="3.1.1.96"/>
    </reaction>
</comment>